<dbReference type="Proteomes" id="UP000540787">
    <property type="component" value="Unassembled WGS sequence"/>
</dbReference>
<protein>
    <submittedName>
        <fullName evidence="2">Uncharacterized protein</fullName>
    </submittedName>
</protein>
<dbReference type="RefSeq" id="WP_183554426.1">
    <property type="nucleotide sequence ID" value="NZ_JACHBX010000002.1"/>
</dbReference>
<proteinExistence type="predicted"/>
<dbReference type="AlphaFoldDB" id="A0A7W9X0E4"/>
<evidence type="ECO:0000313" key="2">
    <source>
        <dbReference type="EMBL" id="MBB6134132.1"/>
    </source>
</evidence>
<comment type="caution">
    <text evidence="2">The sequence shown here is derived from an EMBL/GenBank/DDBJ whole genome shotgun (WGS) entry which is preliminary data.</text>
</comment>
<reference evidence="2 3" key="1">
    <citation type="submission" date="2020-08" db="EMBL/GenBank/DDBJ databases">
        <title>The Agave Microbiome: Exploring the role of microbial communities in plant adaptations to desert environments.</title>
        <authorList>
            <person name="Partida-Martinez L.P."/>
        </authorList>
    </citation>
    <scope>NUCLEOTIDE SEQUENCE [LARGE SCALE GENOMIC DNA]</scope>
    <source>
        <strain evidence="2 3">AT3.2</strain>
    </source>
</reference>
<dbReference type="EMBL" id="JACHBX010000002">
    <property type="protein sequence ID" value="MBB6134132.1"/>
    <property type="molecule type" value="Genomic_DNA"/>
</dbReference>
<keyword evidence="3" id="KW-1185">Reference proteome</keyword>
<accession>A0A7W9X0E4</accession>
<gene>
    <name evidence="2" type="ORF">HD842_002274</name>
</gene>
<organism evidence="2 3">
    <name type="scientific">Massilia aurea</name>
    <dbReference type="NCBI Taxonomy" id="373040"/>
    <lineage>
        <taxon>Bacteria</taxon>
        <taxon>Pseudomonadati</taxon>
        <taxon>Pseudomonadota</taxon>
        <taxon>Betaproteobacteria</taxon>
        <taxon>Burkholderiales</taxon>
        <taxon>Oxalobacteraceae</taxon>
        <taxon>Telluria group</taxon>
        <taxon>Massilia</taxon>
    </lineage>
</organism>
<keyword evidence="1" id="KW-1133">Transmembrane helix</keyword>
<feature type="transmembrane region" description="Helical" evidence="1">
    <location>
        <begin position="88"/>
        <end position="108"/>
    </location>
</feature>
<keyword evidence="1" id="KW-0812">Transmembrane</keyword>
<name>A0A7W9X0E4_9BURK</name>
<evidence type="ECO:0000313" key="3">
    <source>
        <dbReference type="Proteomes" id="UP000540787"/>
    </source>
</evidence>
<evidence type="ECO:0000256" key="1">
    <source>
        <dbReference type="SAM" id="Phobius"/>
    </source>
</evidence>
<feature type="transmembrane region" description="Helical" evidence="1">
    <location>
        <begin position="50"/>
        <end position="68"/>
    </location>
</feature>
<keyword evidence="1" id="KW-0472">Membrane</keyword>
<sequence length="114" mass="12627">MLKLAFLSVLVYPATVFAEVSDKETSSDLFWKIGLAAAIVCFVGTRIKPWLGIICFIPVALWFGILFLELHSPDVGTHLRLEQGAVYFLQAYAAFGMPLCGLLAGYFWHRKSAA</sequence>